<evidence type="ECO:0000313" key="11">
    <source>
        <dbReference type="EMBL" id="SFI56230.1"/>
    </source>
</evidence>
<keyword evidence="12" id="KW-1185">Reference proteome</keyword>
<evidence type="ECO:0000256" key="6">
    <source>
        <dbReference type="ARBA" id="ARBA00023002"/>
    </source>
</evidence>
<dbReference type="InterPro" id="IPR036010">
    <property type="entry name" value="2Fe-2S_ferredoxin-like_sf"/>
</dbReference>
<protein>
    <submittedName>
        <fullName evidence="11">3-ketosteroid 9alpha-monooxygenase subunit B</fullName>
    </submittedName>
</protein>
<dbReference type="RefSeq" id="WP_091114063.1">
    <property type="nucleotide sequence ID" value="NZ_BKAF01000012.1"/>
</dbReference>
<dbReference type="GO" id="GO:0050660">
    <property type="term" value="F:flavin adenine dinucleotide binding"/>
    <property type="evidence" value="ECO:0007669"/>
    <property type="project" value="TreeGrafter"/>
</dbReference>
<dbReference type="EMBL" id="FOQG01000010">
    <property type="protein sequence ID" value="SFI56230.1"/>
    <property type="molecule type" value="Genomic_DNA"/>
</dbReference>
<proteinExistence type="predicted"/>
<keyword evidence="7" id="KW-0408">Iron</keyword>
<dbReference type="InterPro" id="IPR050415">
    <property type="entry name" value="MRET"/>
</dbReference>
<dbReference type="OrthoDB" id="9796486at2"/>
<dbReference type="PANTHER" id="PTHR47354:SF8">
    <property type="entry name" value="1,2-PHENYLACETYL-COA EPOXIDASE, SUBUNIT E"/>
    <property type="match status" value="1"/>
</dbReference>
<dbReference type="PANTHER" id="PTHR47354">
    <property type="entry name" value="NADH OXIDOREDUCTASE HCR"/>
    <property type="match status" value="1"/>
</dbReference>
<dbReference type="GO" id="GO:0004497">
    <property type="term" value="F:monooxygenase activity"/>
    <property type="evidence" value="ECO:0007669"/>
    <property type="project" value="UniProtKB-KW"/>
</dbReference>
<evidence type="ECO:0000256" key="1">
    <source>
        <dbReference type="ARBA" id="ARBA00001974"/>
    </source>
</evidence>
<evidence type="ECO:0000259" key="10">
    <source>
        <dbReference type="PROSITE" id="PS51384"/>
    </source>
</evidence>
<dbReference type="InterPro" id="IPR006058">
    <property type="entry name" value="2Fe2S_fd_BS"/>
</dbReference>
<keyword evidence="8" id="KW-0411">Iron-sulfur</keyword>
<dbReference type="Gene3D" id="3.10.20.30">
    <property type="match status" value="1"/>
</dbReference>
<dbReference type="PRINTS" id="PR00410">
    <property type="entry name" value="PHEHYDRXLASE"/>
</dbReference>
<evidence type="ECO:0000256" key="3">
    <source>
        <dbReference type="ARBA" id="ARBA00022714"/>
    </source>
</evidence>
<feature type="domain" description="2Fe-2S ferredoxin-type" evidence="9">
    <location>
        <begin position="276"/>
        <end position="365"/>
    </location>
</feature>
<dbReference type="SUPFAM" id="SSF54292">
    <property type="entry name" value="2Fe-2S ferredoxin-like"/>
    <property type="match status" value="1"/>
</dbReference>
<evidence type="ECO:0000256" key="7">
    <source>
        <dbReference type="ARBA" id="ARBA00023004"/>
    </source>
</evidence>
<keyword evidence="4" id="KW-0479">Metal-binding</keyword>
<dbReference type="InterPro" id="IPR039261">
    <property type="entry name" value="FNR_nucleotide-bd"/>
</dbReference>
<dbReference type="Pfam" id="PF00175">
    <property type="entry name" value="NAD_binding_1"/>
    <property type="match status" value="1"/>
</dbReference>
<dbReference type="InterPro" id="IPR012675">
    <property type="entry name" value="Beta-grasp_dom_sf"/>
</dbReference>
<dbReference type="PROSITE" id="PS00197">
    <property type="entry name" value="2FE2S_FER_1"/>
    <property type="match status" value="1"/>
</dbReference>
<feature type="domain" description="FAD-binding FR-type" evidence="10">
    <location>
        <begin position="3"/>
        <end position="110"/>
    </location>
</feature>
<comment type="cofactor">
    <cofactor evidence="1">
        <name>FAD</name>
        <dbReference type="ChEBI" id="CHEBI:57692"/>
    </cofactor>
</comment>
<dbReference type="GO" id="GO:0051537">
    <property type="term" value="F:2 iron, 2 sulfur cluster binding"/>
    <property type="evidence" value="ECO:0007669"/>
    <property type="project" value="UniProtKB-KW"/>
</dbReference>
<dbReference type="InterPro" id="IPR001433">
    <property type="entry name" value="OxRdtase_FAD/NAD-bd"/>
</dbReference>
<evidence type="ECO:0000313" key="12">
    <source>
        <dbReference type="Proteomes" id="UP000198649"/>
    </source>
</evidence>
<organism evidence="11 12">
    <name type="scientific">Nocardioides psychrotolerans</name>
    <dbReference type="NCBI Taxonomy" id="1005945"/>
    <lineage>
        <taxon>Bacteria</taxon>
        <taxon>Bacillati</taxon>
        <taxon>Actinomycetota</taxon>
        <taxon>Actinomycetes</taxon>
        <taxon>Propionibacteriales</taxon>
        <taxon>Nocardioidaceae</taxon>
        <taxon>Nocardioides</taxon>
    </lineage>
</organism>
<dbReference type="AlphaFoldDB" id="A0A1I3J7U5"/>
<evidence type="ECO:0000256" key="5">
    <source>
        <dbReference type="ARBA" id="ARBA00022827"/>
    </source>
</evidence>
<accession>A0A1I3J7U5</accession>
<dbReference type="CDD" id="cd00207">
    <property type="entry name" value="fer2"/>
    <property type="match status" value="1"/>
</dbReference>
<gene>
    <name evidence="11" type="ORF">SAMN05216561_11041</name>
</gene>
<dbReference type="SUPFAM" id="SSF52343">
    <property type="entry name" value="Ferredoxin reductase-like, C-terminal NADP-linked domain"/>
    <property type="match status" value="1"/>
</dbReference>
<dbReference type="STRING" id="1005945.SAMN05216561_11041"/>
<evidence type="ECO:0000259" key="9">
    <source>
        <dbReference type="PROSITE" id="PS51085"/>
    </source>
</evidence>
<dbReference type="Proteomes" id="UP000198649">
    <property type="component" value="Unassembled WGS sequence"/>
</dbReference>
<sequence length="365" mass="39323">MDTASFELTVSEVVEETADAHSITFTVPEDHAELFDFKPGQFLTVAVPSDQTGVAARCYSLSSSPLTRAGGLTITVKRTAEGYASNWICDHLRQGDTMRVLPPSGIFTPASLDADLLLLAGGSGITPILSITRTALAQGSGRVVVFYANRDERSVIFSAVLTRLATEHPDRLQVVHWLESVQGLPTGEQMKAFVARYPAHDAFVCGPAPFMKMTTTALKELAVPRERRHQEKFVSLGGNPFGDLHDVEVAESEIAAAESDEQDAAADAAAAARAPVRLEVELDGEQHCFDDWDPGTKMLDHLEAKGVRAPFSCREGECSACAVRLLEGEVTLLHNDVLDAEDLAEGIRLACQAVPVTDSVKVTYS</sequence>
<keyword evidence="3" id="KW-0001">2Fe-2S</keyword>
<dbReference type="Gene3D" id="2.40.30.10">
    <property type="entry name" value="Translation factors"/>
    <property type="match status" value="1"/>
</dbReference>
<dbReference type="InterPro" id="IPR017927">
    <property type="entry name" value="FAD-bd_FR_type"/>
</dbReference>
<dbReference type="InterPro" id="IPR001709">
    <property type="entry name" value="Flavoprot_Pyr_Nucl_cyt_Rdtase"/>
</dbReference>
<dbReference type="PROSITE" id="PS51384">
    <property type="entry name" value="FAD_FR"/>
    <property type="match status" value="1"/>
</dbReference>
<evidence type="ECO:0000256" key="8">
    <source>
        <dbReference type="ARBA" id="ARBA00023014"/>
    </source>
</evidence>
<dbReference type="CDD" id="cd06214">
    <property type="entry name" value="PA_degradation_oxidoreductase_like"/>
    <property type="match status" value="1"/>
</dbReference>
<dbReference type="PROSITE" id="PS51085">
    <property type="entry name" value="2FE2S_FER_2"/>
    <property type="match status" value="1"/>
</dbReference>
<evidence type="ECO:0000256" key="2">
    <source>
        <dbReference type="ARBA" id="ARBA00022630"/>
    </source>
</evidence>
<dbReference type="GO" id="GO:0046872">
    <property type="term" value="F:metal ion binding"/>
    <property type="evidence" value="ECO:0007669"/>
    <property type="project" value="UniProtKB-KW"/>
</dbReference>
<dbReference type="PRINTS" id="PR00371">
    <property type="entry name" value="FPNCR"/>
</dbReference>
<dbReference type="Pfam" id="PF00111">
    <property type="entry name" value="Fer2"/>
    <property type="match status" value="1"/>
</dbReference>
<reference evidence="11 12" key="1">
    <citation type="submission" date="2016-10" db="EMBL/GenBank/DDBJ databases">
        <authorList>
            <person name="de Groot N.N."/>
        </authorList>
    </citation>
    <scope>NUCLEOTIDE SEQUENCE [LARGE SCALE GENOMIC DNA]</scope>
    <source>
        <strain evidence="11 12">CGMCC 1.11156</strain>
    </source>
</reference>
<keyword evidence="2" id="KW-0285">Flavoprotein</keyword>
<dbReference type="InterPro" id="IPR001041">
    <property type="entry name" value="2Fe-2S_ferredoxin-type"/>
</dbReference>
<keyword evidence="11" id="KW-0503">Monooxygenase</keyword>
<keyword evidence="6" id="KW-0560">Oxidoreductase</keyword>
<dbReference type="SUPFAM" id="SSF63380">
    <property type="entry name" value="Riboflavin synthase domain-like"/>
    <property type="match status" value="1"/>
</dbReference>
<keyword evidence="5" id="KW-0274">FAD</keyword>
<dbReference type="InterPro" id="IPR017938">
    <property type="entry name" value="Riboflavin_synthase-like_b-brl"/>
</dbReference>
<evidence type="ECO:0000256" key="4">
    <source>
        <dbReference type="ARBA" id="ARBA00022723"/>
    </source>
</evidence>
<dbReference type="Gene3D" id="3.40.50.80">
    <property type="entry name" value="Nucleotide-binding domain of ferredoxin-NADP reductase (FNR) module"/>
    <property type="match status" value="1"/>
</dbReference>
<name>A0A1I3J7U5_9ACTN</name>